<evidence type="ECO:0000256" key="1">
    <source>
        <dbReference type="SAM" id="MobiDB-lite"/>
    </source>
</evidence>
<keyword evidence="2" id="KW-0418">Kinase</keyword>
<protein>
    <submittedName>
        <fullName evidence="2">Protein kinase c-binding protein nell1-like protein</fullName>
    </submittedName>
</protein>
<organism evidence="2 3">
    <name type="scientific">Lasius niger</name>
    <name type="common">Black garden ant</name>
    <dbReference type="NCBI Taxonomy" id="67767"/>
    <lineage>
        <taxon>Eukaryota</taxon>
        <taxon>Metazoa</taxon>
        <taxon>Ecdysozoa</taxon>
        <taxon>Arthropoda</taxon>
        <taxon>Hexapoda</taxon>
        <taxon>Insecta</taxon>
        <taxon>Pterygota</taxon>
        <taxon>Neoptera</taxon>
        <taxon>Endopterygota</taxon>
        <taxon>Hymenoptera</taxon>
        <taxon>Apocrita</taxon>
        <taxon>Aculeata</taxon>
        <taxon>Formicoidea</taxon>
        <taxon>Formicidae</taxon>
        <taxon>Formicinae</taxon>
        <taxon>Lasius</taxon>
        <taxon>Lasius</taxon>
    </lineage>
</organism>
<dbReference type="Proteomes" id="UP000036403">
    <property type="component" value="Unassembled WGS sequence"/>
</dbReference>
<evidence type="ECO:0000313" key="3">
    <source>
        <dbReference type="Proteomes" id="UP000036403"/>
    </source>
</evidence>
<accession>A0A0J7L8Q0</accession>
<reference evidence="2 3" key="1">
    <citation type="submission" date="2015-04" db="EMBL/GenBank/DDBJ databases">
        <title>Lasius niger genome sequencing.</title>
        <authorList>
            <person name="Konorov E.A."/>
            <person name="Nikitin M.A."/>
            <person name="Kirill M.V."/>
            <person name="Chang P."/>
        </authorList>
    </citation>
    <scope>NUCLEOTIDE SEQUENCE [LARGE SCALE GENOMIC DNA]</scope>
    <source>
        <tissue evidence="2">Whole</tissue>
    </source>
</reference>
<feature type="region of interest" description="Disordered" evidence="1">
    <location>
        <begin position="41"/>
        <end position="76"/>
    </location>
</feature>
<keyword evidence="2" id="KW-0808">Transferase</keyword>
<dbReference type="GO" id="GO:0016301">
    <property type="term" value="F:kinase activity"/>
    <property type="evidence" value="ECO:0007669"/>
    <property type="project" value="UniProtKB-KW"/>
</dbReference>
<sequence length="123" mass="13392">MLDVQGRYIAIVKVHHRVGSDYAVRLIDVTVAMVMNATNRDVSGTTNKKEEETAVPSATEETTEVLGTKTRTGNDPGGGIDLLAALQLHNTTRQGVTQVPGLVRLKPAYYLQDNNENFLAIVK</sequence>
<keyword evidence="3" id="KW-1185">Reference proteome</keyword>
<dbReference type="EMBL" id="LBMM01000254">
    <property type="protein sequence ID" value="KMR02826.1"/>
    <property type="molecule type" value="Genomic_DNA"/>
</dbReference>
<dbReference type="AlphaFoldDB" id="A0A0J7L8Q0"/>
<evidence type="ECO:0000313" key="2">
    <source>
        <dbReference type="EMBL" id="KMR02826.1"/>
    </source>
</evidence>
<gene>
    <name evidence="2" type="ORF">RF55_831</name>
</gene>
<proteinExistence type="predicted"/>
<dbReference type="PaxDb" id="67767-A0A0J7L8Q0"/>
<comment type="caution">
    <text evidence="2">The sequence shown here is derived from an EMBL/GenBank/DDBJ whole genome shotgun (WGS) entry which is preliminary data.</text>
</comment>
<dbReference type="OrthoDB" id="6516201at2759"/>
<name>A0A0J7L8Q0_LASNI</name>